<dbReference type="Gene3D" id="3.30.1330.40">
    <property type="entry name" value="RutC-like"/>
    <property type="match status" value="1"/>
</dbReference>
<dbReference type="Pfam" id="PF01042">
    <property type="entry name" value="Ribonuc_L-PSP"/>
    <property type="match status" value="1"/>
</dbReference>
<dbReference type="EMBL" id="BPQB01000002">
    <property type="protein sequence ID" value="GJE85436.1"/>
    <property type="molecule type" value="Genomic_DNA"/>
</dbReference>
<name>A0A9P3L7U4_9APHY</name>
<dbReference type="SUPFAM" id="SSF55298">
    <property type="entry name" value="YjgF-like"/>
    <property type="match status" value="1"/>
</dbReference>
<reference evidence="1 2" key="1">
    <citation type="submission" date="2021-08" db="EMBL/GenBank/DDBJ databases">
        <title>Draft Genome Sequence of Phanerochaete sordida strain YK-624.</title>
        <authorList>
            <person name="Mori T."/>
            <person name="Dohra H."/>
            <person name="Suzuki T."/>
            <person name="Kawagishi H."/>
            <person name="Hirai H."/>
        </authorList>
    </citation>
    <scope>NUCLEOTIDE SEQUENCE [LARGE SCALE GENOMIC DNA]</scope>
    <source>
        <strain evidence="1 2">YK-624</strain>
    </source>
</reference>
<dbReference type="Proteomes" id="UP000703269">
    <property type="component" value="Unassembled WGS sequence"/>
</dbReference>
<gene>
    <name evidence="1" type="ORF">PsYK624_015150</name>
</gene>
<accession>A0A9P3L7U4</accession>
<protein>
    <submittedName>
        <fullName evidence="1">YjgF-like protein</fullName>
    </submittedName>
</protein>
<sequence>MPDVCLSHRTGNPYEARFGYSRAVRRGPFVFVSGTTSVDAASGAVQHPGDAGAQARAAFAEIVRAVEAVGAARADVVRVRMFVTHAADCDAVGAALKDALGDVAPAATMLVGARFVSEEMRVEIEADAVVLAQ</sequence>
<proteinExistence type="predicted"/>
<evidence type="ECO:0000313" key="1">
    <source>
        <dbReference type="EMBL" id="GJE85436.1"/>
    </source>
</evidence>
<keyword evidence="2" id="KW-1185">Reference proteome</keyword>
<dbReference type="InterPro" id="IPR035959">
    <property type="entry name" value="RutC-like_sf"/>
</dbReference>
<dbReference type="PANTHER" id="PTHR43857">
    <property type="entry name" value="BLR7761 PROTEIN"/>
    <property type="match status" value="1"/>
</dbReference>
<dbReference type="PANTHER" id="PTHR43857:SF1">
    <property type="entry name" value="YJGH FAMILY PROTEIN"/>
    <property type="match status" value="1"/>
</dbReference>
<comment type="caution">
    <text evidence="1">The sequence shown here is derived from an EMBL/GenBank/DDBJ whole genome shotgun (WGS) entry which is preliminary data.</text>
</comment>
<dbReference type="InterPro" id="IPR006175">
    <property type="entry name" value="YjgF/YER057c/UK114"/>
</dbReference>
<dbReference type="OrthoDB" id="686384at2759"/>
<dbReference type="AlphaFoldDB" id="A0A9P3L7U4"/>
<organism evidence="1 2">
    <name type="scientific">Phanerochaete sordida</name>
    <dbReference type="NCBI Taxonomy" id="48140"/>
    <lineage>
        <taxon>Eukaryota</taxon>
        <taxon>Fungi</taxon>
        <taxon>Dikarya</taxon>
        <taxon>Basidiomycota</taxon>
        <taxon>Agaricomycotina</taxon>
        <taxon>Agaricomycetes</taxon>
        <taxon>Polyporales</taxon>
        <taxon>Phanerochaetaceae</taxon>
        <taxon>Phanerochaete</taxon>
    </lineage>
</organism>
<evidence type="ECO:0000313" key="2">
    <source>
        <dbReference type="Proteomes" id="UP000703269"/>
    </source>
</evidence>